<evidence type="ECO:0000256" key="8">
    <source>
        <dbReference type="ARBA" id="ARBA00022964"/>
    </source>
</evidence>
<gene>
    <name evidence="16" type="ORF">KI387_022834</name>
</gene>
<comment type="similarity">
    <text evidence="2">Belongs to the carotenoid oxygenase family.</text>
</comment>
<feature type="binding site" evidence="15">
    <location>
        <position position="106"/>
    </location>
    <ligand>
        <name>Fe cation</name>
        <dbReference type="ChEBI" id="CHEBI:24875"/>
        <note>catalytic</note>
    </ligand>
</feature>
<dbReference type="GO" id="GO:0045549">
    <property type="term" value="F:9-cis-epoxycarotenoid dioxygenase activity"/>
    <property type="evidence" value="ECO:0007669"/>
    <property type="project" value="UniProtKB-EC"/>
</dbReference>
<comment type="catalytic activity">
    <reaction evidence="11">
        <text>9-cis-violaxanthin + O2 = (3S,5R,6S)-5,6-epoxy-3-hydroxy-5,6-dihydro-12'-apo-beta-caroten-12'-al + 2-cis,4-trans-xanthoxin</text>
        <dbReference type="Rhea" id="RHEA:16541"/>
        <dbReference type="ChEBI" id="CHEBI:15379"/>
        <dbReference type="ChEBI" id="CHEBI:32304"/>
        <dbReference type="ChEBI" id="CHEBI:34597"/>
        <dbReference type="ChEBI" id="CHEBI:35305"/>
        <dbReference type="EC" id="1.13.11.51"/>
    </reaction>
</comment>
<feature type="binding site" evidence="15">
    <location>
        <position position="156"/>
    </location>
    <ligand>
        <name>Fe cation</name>
        <dbReference type="ChEBI" id="CHEBI:24875"/>
        <note>catalytic</note>
    </ligand>
</feature>
<sequence>NFHSTQRFNEVQKIGRALFPKAIGELRGHAGVARLMLFHARSLFGLVDGRNGMGVANAGLVFFNGSLLAMSEDDLPYAVRVTHDGDLQTLGRFDFDGQLKSAMIAHPKIDPETGELFALRYQILKKPYLKVLRRLPRLAAKGPDVSISVKEPTMTHDFANHRELRCSSGSKSPVPPRGALLRRVVEDG</sequence>
<organism evidence="16 17">
    <name type="scientific">Taxus chinensis</name>
    <name type="common">Chinese yew</name>
    <name type="synonym">Taxus wallichiana var. chinensis</name>
    <dbReference type="NCBI Taxonomy" id="29808"/>
    <lineage>
        <taxon>Eukaryota</taxon>
        <taxon>Viridiplantae</taxon>
        <taxon>Streptophyta</taxon>
        <taxon>Embryophyta</taxon>
        <taxon>Tracheophyta</taxon>
        <taxon>Spermatophyta</taxon>
        <taxon>Pinopsida</taxon>
        <taxon>Pinidae</taxon>
        <taxon>Conifers II</taxon>
        <taxon>Cupressales</taxon>
        <taxon>Taxaceae</taxon>
        <taxon>Taxus</taxon>
    </lineage>
</organism>
<protein>
    <recommendedName>
        <fullName evidence="13">9-cis-epoxycarotenoid dioxygenase</fullName>
        <ecNumber evidence="13">1.13.11.51</ecNumber>
    </recommendedName>
</protein>
<reference evidence="16 17" key="1">
    <citation type="journal article" date="2021" name="Nat. Plants">
        <title>The Taxus genome provides insights into paclitaxel biosynthesis.</title>
        <authorList>
            <person name="Xiong X."/>
            <person name="Gou J."/>
            <person name="Liao Q."/>
            <person name="Li Y."/>
            <person name="Zhou Q."/>
            <person name="Bi G."/>
            <person name="Li C."/>
            <person name="Du R."/>
            <person name="Wang X."/>
            <person name="Sun T."/>
            <person name="Guo L."/>
            <person name="Liang H."/>
            <person name="Lu P."/>
            <person name="Wu Y."/>
            <person name="Zhang Z."/>
            <person name="Ro D.K."/>
            <person name="Shang Y."/>
            <person name="Huang S."/>
            <person name="Yan J."/>
        </authorList>
    </citation>
    <scope>NUCLEOTIDE SEQUENCE [LARGE SCALE GENOMIC DNA]</scope>
    <source>
        <strain evidence="16">Ta-2019</strain>
    </source>
</reference>
<evidence type="ECO:0000256" key="4">
    <source>
        <dbReference type="ARBA" id="ARBA00022640"/>
    </source>
</evidence>
<dbReference type="EC" id="1.13.11.51" evidence="13"/>
<dbReference type="Proteomes" id="UP000824469">
    <property type="component" value="Unassembled WGS sequence"/>
</dbReference>
<evidence type="ECO:0000256" key="14">
    <source>
        <dbReference type="ARBA" id="ARBA00048369"/>
    </source>
</evidence>
<evidence type="ECO:0000256" key="2">
    <source>
        <dbReference type="ARBA" id="ARBA00006787"/>
    </source>
</evidence>
<keyword evidence="7" id="KW-0809">Transit peptide</keyword>
<evidence type="ECO:0000256" key="9">
    <source>
        <dbReference type="ARBA" id="ARBA00023002"/>
    </source>
</evidence>
<evidence type="ECO:0000313" key="17">
    <source>
        <dbReference type="Proteomes" id="UP000824469"/>
    </source>
</evidence>
<dbReference type="InterPro" id="IPR004294">
    <property type="entry name" value="Carotenoid_Oase"/>
</dbReference>
<evidence type="ECO:0000256" key="15">
    <source>
        <dbReference type="PIRSR" id="PIRSR604294-1"/>
    </source>
</evidence>
<evidence type="ECO:0000256" key="12">
    <source>
        <dbReference type="ARBA" id="ARBA00036784"/>
    </source>
</evidence>
<dbReference type="GO" id="GO:0009688">
    <property type="term" value="P:abscisic acid biosynthetic process"/>
    <property type="evidence" value="ECO:0007669"/>
    <property type="project" value="UniProtKB-KW"/>
</dbReference>
<keyword evidence="6" id="KW-0937">Abscisic acid biosynthesis</keyword>
<evidence type="ECO:0000256" key="5">
    <source>
        <dbReference type="ARBA" id="ARBA00022723"/>
    </source>
</evidence>
<keyword evidence="17" id="KW-1185">Reference proteome</keyword>
<comment type="caution">
    <text evidence="16">The sequence shown here is derived from an EMBL/GenBank/DDBJ whole genome shotgun (WGS) entry which is preliminary data.</text>
</comment>
<dbReference type="PANTHER" id="PTHR10543">
    <property type="entry name" value="BETA-CAROTENE DIOXYGENASE"/>
    <property type="match status" value="1"/>
</dbReference>
<evidence type="ECO:0000256" key="10">
    <source>
        <dbReference type="ARBA" id="ARBA00023004"/>
    </source>
</evidence>
<keyword evidence="8" id="KW-0223">Dioxygenase</keyword>
<dbReference type="AlphaFoldDB" id="A0AA38G0E8"/>
<evidence type="ECO:0000256" key="7">
    <source>
        <dbReference type="ARBA" id="ARBA00022946"/>
    </source>
</evidence>
<comment type="cofactor">
    <cofactor evidence="15">
        <name>Fe(2+)</name>
        <dbReference type="ChEBI" id="CHEBI:29033"/>
    </cofactor>
    <text evidence="15">Binds 1 Fe(2+) ion per subunit.</text>
</comment>
<dbReference type="EMBL" id="JAHRHJ020000005">
    <property type="protein sequence ID" value="KAH9314207.1"/>
    <property type="molecule type" value="Genomic_DNA"/>
</dbReference>
<dbReference type="Pfam" id="PF03055">
    <property type="entry name" value="RPE65"/>
    <property type="match status" value="1"/>
</dbReference>
<dbReference type="PANTHER" id="PTHR10543:SF26">
    <property type="entry name" value="9-CIS-EPOXYCAROTENOID DIOXYGENASE NCED3, CHLOROPLASTIC"/>
    <property type="match status" value="1"/>
</dbReference>
<feature type="non-terminal residue" evidence="16">
    <location>
        <position position="1"/>
    </location>
</feature>
<keyword evidence="9" id="KW-0560">Oxidoreductase</keyword>
<dbReference type="GO" id="GO:0009570">
    <property type="term" value="C:chloroplast stroma"/>
    <property type="evidence" value="ECO:0007669"/>
    <property type="project" value="TreeGrafter"/>
</dbReference>
<evidence type="ECO:0000256" key="11">
    <source>
        <dbReference type="ARBA" id="ARBA00035929"/>
    </source>
</evidence>
<dbReference type="GO" id="GO:0046872">
    <property type="term" value="F:metal ion binding"/>
    <property type="evidence" value="ECO:0007669"/>
    <property type="project" value="UniProtKB-KW"/>
</dbReference>
<evidence type="ECO:0000256" key="1">
    <source>
        <dbReference type="ARBA" id="ARBA00004229"/>
    </source>
</evidence>
<evidence type="ECO:0000256" key="3">
    <source>
        <dbReference type="ARBA" id="ARBA00022528"/>
    </source>
</evidence>
<feature type="non-terminal residue" evidence="16">
    <location>
        <position position="188"/>
    </location>
</feature>
<dbReference type="GO" id="GO:0016121">
    <property type="term" value="P:carotene catabolic process"/>
    <property type="evidence" value="ECO:0007669"/>
    <property type="project" value="TreeGrafter"/>
</dbReference>
<comment type="subcellular location">
    <subcellularLocation>
        <location evidence="1">Plastid</location>
        <location evidence="1">Chloroplast</location>
    </subcellularLocation>
</comment>
<proteinExistence type="inferred from homology"/>
<keyword evidence="5 15" id="KW-0479">Metal-binding</keyword>
<keyword evidence="3" id="KW-0150">Chloroplast</keyword>
<name>A0AA38G0E8_TAXCH</name>
<dbReference type="OMA" id="FANHREL"/>
<keyword evidence="10 15" id="KW-0408">Iron</keyword>
<accession>A0AA38G0E8</accession>
<evidence type="ECO:0000256" key="6">
    <source>
        <dbReference type="ARBA" id="ARBA00022865"/>
    </source>
</evidence>
<keyword evidence="4" id="KW-0934">Plastid</keyword>
<comment type="catalytic activity">
    <reaction evidence="14">
        <text>a 9-cis-epoxycarotenoid + O2 = a 12'-apo-carotenal + 2-cis,4-trans-xanthoxin</text>
        <dbReference type="Rhea" id="RHEA:23328"/>
        <dbReference type="ChEBI" id="CHEBI:15379"/>
        <dbReference type="ChEBI" id="CHEBI:32304"/>
        <dbReference type="ChEBI" id="CHEBI:51972"/>
        <dbReference type="ChEBI" id="CHEBI:51973"/>
        <dbReference type="EC" id="1.13.11.51"/>
    </reaction>
</comment>
<evidence type="ECO:0000256" key="13">
    <source>
        <dbReference type="ARBA" id="ARBA00039007"/>
    </source>
</evidence>
<evidence type="ECO:0000313" key="16">
    <source>
        <dbReference type="EMBL" id="KAH9314207.1"/>
    </source>
</evidence>
<comment type="catalytic activity">
    <reaction evidence="12">
        <text>9'-cis-neoxanthin + O2 = (3S,5R,6R)-3,5-dihydroxy-6,7-didehydro-5,6-dihydro-12'-apo-beta-caroten-12'-al + 2-cis,4-trans-xanthoxin</text>
        <dbReference type="Rhea" id="RHEA:19677"/>
        <dbReference type="ChEBI" id="CHEBI:15379"/>
        <dbReference type="ChEBI" id="CHEBI:32304"/>
        <dbReference type="ChEBI" id="CHEBI:34596"/>
        <dbReference type="ChEBI" id="CHEBI:35306"/>
        <dbReference type="EC" id="1.13.11.51"/>
    </reaction>
</comment>